<evidence type="ECO:0000256" key="1">
    <source>
        <dbReference type="ARBA" id="ARBA00022679"/>
    </source>
</evidence>
<reference evidence="4 5" key="1">
    <citation type="submission" date="2021-01" db="EMBL/GenBank/DDBJ databases">
        <title>Whole genome shotgun sequence of Catellatospora bangladeshensis NBRC 107357.</title>
        <authorList>
            <person name="Komaki H."/>
            <person name="Tamura T."/>
        </authorList>
    </citation>
    <scope>NUCLEOTIDE SEQUENCE [LARGE SCALE GENOMIC DNA]</scope>
    <source>
        <strain evidence="4 5">NBRC 107357</strain>
    </source>
</reference>
<dbReference type="EMBL" id="BONF01000002">
    <property type="protein sequence ID" value="GIF78864.1"/>
    <property type="molecule type" value="Genomic_DNA"/>
</dbReference>
<dbReference type="InterPro" id="IPR043130">
    <property type="entry name" value="CDP-OH_PTrfase_TM_dom"/>
</dbReference>
<feature type="transmembrane region" description="Helical" evidence="3">
    <location>
        <begin position="144"/>
        <end position="164"/>
    </location>
</feature>
<dbReference type="Pfam" id="PF01066">
    <property type="entry name" value="CDP-OH_P_transf"/>
    <property type="match status" value="1"/>
</dbReference>
<evidence type="ECO:0000313" key="5">
    <source>
        <dbReference type="Proteomes" id="UP000601223"/>
    </source>
</evidence>
<comment type="caution">
    <text evidence="4">The sequence shown here is derived from an EMBL/GenBank/DDBJ whole genome shotgun (WGS) entry which is preliminary data.</text>
</comment>
<feature type="transmembrane region" description="Helical" evidence="3">
    <location>
        <begin position="33"/>
        <end position="51"/>
    </location>
</feature>
<keyword evidence="3" id="KW-0472">Membrane</keyword>
<dbReference type="PROSITE" id="PS00379">
    <property type="entry name" value="CDP_ALCOHOL_P_TRANSF"/>
    <property type="match status" value="1"/>
</dbReference>
<dbReference type="Gene3D" id="1.20.120.1760">
    <property type="match status" value="1"/>
</dbReference>
<dbReference type="GO" id="GO:0008654">
    <property type="term" value="P:phospholipid biosynthetic process"/>
    <property type="evidence" value="ECO:0007669"/>
    <property type="project" value="InterPro"/>
</dbReference>
<dbReference type="Proteomes" id="UP000601223">
    <property type="component" value="Unassembled WGS sequence"/>
</dbReference>
<proteinExistence type="inferred from homology"/>
<evidence type="ECO:0000256" key="3">
    <source>
        <dbReference type="SAM" id="Phobius"/>
    </source>
</evidence>
<keyword evidence="3" id="KW-0812">Transmembrane</keyword>
<keyword evidence="1 2" id="KW-0808">Transferase</keyword>
<name>A0A8J3JKM1_9ACTN</name>
<dbReference type="InterPro" id="IPR000462">
    <property type="entry name" value="CDP-OH_P_trans"/>
</dbReference>
<keyword evidence="3" id="KW-1133">Transmembrane helix</keyword>
<dbReference type="GO" id="GO:0016020">
    <property type="term" value="C:membrane"/>
    <property type="evidence" value="ECO:0007669"/>
    <property type="project" value="InterPro"/>
</dbReference>
<dbReference type="AlphaFoldDB" id="A0A8J3JKM1"/>
<dbReference type="InterPro" id="IPR048254">
    <property type="entry name" value="CDP_ALCOHOL_P_TRANSF_CS"/>
</dbReference>
<organism evidence="4 5">
    <name type="scientific">Catellatospora bangladeshensis</name>
    <dbReference type="NCBI Taxonomy" id="310355"/>
    <lineage>
        <taxon>Bacteria</taxon>
        <taxon>Bacillati</taxon>
        <taxon>Actinomycetota</taxon>
        <taxon>Actinomycetes</taxon>
        <taxon>Micromonosporales</taxon>
        <taxon>Micromonosporaceae</taxon>
        <taxon>Catellatospora</taxon>
    </lineage>
</organism>
<feature type="transmembrane region" description="Helical" evidence="3">
    <location>
        <begin position="200"/>
        <end position="218"/>
    </location>
</feature>
<sequence length="256" mass="27037">MPSLRPGPVIGLIVQFALLVVLASTTGLGSVGWLAGIGYGIALCLLVDRALRTARRNGFGPADRVTLSRALLVGCVTALVVDSFAREIAVPVLVGVTVVALVLDAVDGRVARGTGTDSAFGARFDMEVDAFLILVLSVYAAPRFGLWVLAIGAMRYVYVVATWVLPWLNGRLFPRYWRKVVAAVQGIVLCAASADLLPRSLVVIALGAALALLTESFGRDVVYLFRHRATTRALAPVAAAPEAGGRVGDQSERVRA</sequence>
<evidence type="ECO:0000256" key="2">
    <source>
        <dbReference type="RuleBase" id="RU003750"/>
    </source>
</evidence>
<evidence type="ECO:0000313" key="4">
    <source>
        <dbReference type="EMBL" id="GIF78864.1"/>
    </source>
</evidence>
<dbReference type="GO" id="GO:0016780">
    <property type="term" value="F:phosphotransferase activity, for other substituted phosphate groups"/>
    <property type="evidence" value="ECO:0007669"/>
    <property type="project" value="InterPro"/>
</dbReference>
<comment type="similarity">
    <text evidence="2">Belongs to the CDP-alcohol phosphatidyltransferase class-I family.</text>
</comment>
<protein>
    <submittedName>
        <fullName evidence="4">Membrane protein</fullName>
    </submittedName>
</protein>
<accession>A0A8J3JKM1</accession>
<keyword evidence="5" id="KW-1185">Reference proteome</keyword>
<dbReference type="RefSeq" id="WP_203740604.1">
    <property type="nucleotide sequence ID" value="NZ_BONF01000002.1"/>
</dbReference>
<gene>
    <name evidence="4" type="ORF">Cba03nite_02130</name>
</gene>